<proteinExistence type="inferred from homology"/>
<keyword evidence="4" id="KW-1134">Transmembrane beta strand</keyword>
<feature type="chain" id="PRO_5047114019" evidence="9">
    <location>
        <begin position="22"/>
        <end position="447"/>
    </location>
</feature>
<evidence type="ECO:0000313" key="10">
    <source>
        <dbReference type="EMBL" id="RZT76842.1"/>
    </source>
</evidence>
<gene>
    <name evidence="10" type="ORF">EV678_2725</name>
</gene>
<evidence type="ECO:0000256" key="3">
    <source>
        <dbReference type="ARBA" id="ARBA00022448"/>
    </source>
</evidence>
<comment type="similarity">
    <text evidence="2">Belongs to the outer membrane factor (OMF) (TC 1.B.17) family.</text>
</comment>
<name>A0ABY0IPM0_9RHOO</name>
<dbReference type="SUPFAM" id="SSF56954">
    <property type="entry name" value="Outer membrane efflux proteins (OEP)"/>
    <property type="match status" value="1"/>
</dbReference>
<dbReference type="InterPro" id="IPR003423">
    <property type="entry name" value="OMP_efflux"/>
</dbReference>
<comment type="caution">
    <text evidence="10">The sequence shown here is derived from an EMBL/GenBank/DDBJ whole genome shotgun (WGS) entry which is preliminary data.</text>
</comment>
<accession>A0ABY0IPM0</accession>
<protein>
    <submittedName>
        <fullName evidence="10">Outer membrane protein</fullName>
    </submittedName>
</protein>
<keyword evidence="9" id="KW-0732">Signal</keyword>
<comment type="subcellular location">
    <subcellularLocation>
        <location evidence="1">Cell outer membrane</location>
    </subcellularLocation>
</comment>
<feature type="coiled-coil region" evidence="8">
    <location>
        <begin position="112"/>
        <end position="171"/>
    </location>
</feature>
<dbReference type="InterPro" id="IPR051906">
    <property type="entry name" value="TolC-like"/>
</dbReference>
<keyword evidence="6" id="KW-0472">Membrane</keyword>
<dbReference type="PANTHER" id="PTHR30026">
    <property type="entry name" value="OUTER MEMBRANE PROTEIN TOLC"/>
    <property type="match status" value="1"/>
</dbReference>
<dbReference type="Proteomes" id="UP000292136">
    <property type="component" value="Unassembled WGS sequence"/>
</dbReference>
<evidence type="ECO:0000256" key="1">
    <source>
        <dbReference type="ARBA" id="ARBA00004442"/>
    </source>
</evidence>
<dbReference type="Pfam" id="PF02321">
    <property type="entry name" value="OEP"/>
    <property type="match status" value="2"/>
</dbReference>
<keyword evidence="3" id="KW-0813">Transport</keyword>
<evidence type="ECO:0000256" key="7">
    <source>
        <dbReference type="ARBA" id="ARBA00023237"/>
    </source>
</evidence>
<evidence type="ECO:0000256" key="8">
    <source>
        <dbReference type="SAM" id="Coils"/>
    </source>
</evidence>
<evidence type="ECO:0000256" key="9">
    <source>
        <dbReference type="SAM" id="SignalP"/>
    </source>
</evidence>
<keyword evidence="8" id="KW-0175">Coiled coil</keyword>
<evidence type="ECO:0000256" key="6">
    <source>
        <dbReference type="ARBA" id="ARBA00023136"/>
    </source>
</evidence>
<evidence type="ECO:0000256" key="4">
    <source>
        <dbReference type="ARBA" id="ARBA00022452"/>
    </source>
</evidence>
<keyword evidence="11" id="KW-1185">Reference proteome</keyword>
<organism evidence="10 11">
    <name type="scientific">Azospira oryzae</name>
    <dbReference type="NCBI Taxonomy" id="146939"/>
    <lineage>
        <taxon>Bacteria</taxon>
        <taxon>Pseudomonadati</taxon>
        <taxon>Pseudomonadota</taxon>
        <taxon>Betaproteobacteria</taxon>
        <taxon>Rhodocyclales</taxon>
        <taxon>Rhodocyclaceae</taxon>
        <taxon>Azospira</taxon>
    </lineage>
</organism>
<keyword evidence="7" id="KW-0998">Cell outer membrane</keyword>
<keyword evidence="5" id="KW-0812">Transmembrane</keyword>
<dbReference type="InterPro" id="IPR010130">
    <property type="entry name" value="T1SS_OMP_TolC"/>
</dbReference>
<evidence type="ECO:0000256" key="5">
    <source>
        <dbReference type="ARBA" id="ARBA00022692"/>
    </source>
</evidence>
<evidence type="ECO:0000256" key="2">
    <source>
        <dbReference type="ARBA" id="ARBA00007613"/>
    </source>
</evidence>
<dbReference type="RefSeq" id="WP_130459895.1">
    <property type="nucleotide sequence ID" value="NZ_SHKM01000002.1"/>
</dbReference>
<dbReference type="NCBIfam" id="TIGR01844">
    <property type="entry name" value="type_I_sec_TolC"/>
    <property type="match status" value="1"/>
</dbReference>
<dbReference type="PANTHER" id="PTHR30026:SF20">
    <property type="entry name" value="OUTER MEMBRANE PROTEIN TOLC"/>
    <property type="match status" value="1"/>
</dbReference>
<evidence type="ECO:0000313" key="11">
    <source>
        <dbReference type="Proteomes" id="UP000292136"/>
    </source>
</evidence>
<dbReference type="EMBL" id="SHKM01000002">
    <property type="protein sequence ID" value="RZT76842.1"/>
    <property type="molecule type" value="Genomic_DNA"/>
</dbReference>
<feature type="signal peptide" evidence="9">
    <location>
        <begin position="1"/>
        <end position="21"/>
    </location>
</feature>
<reference evidence="10 11" key="1">
    <citation type="submission" date="2019-02" db="EMBL/GenBank/DDBJ databases">
        <title>Genomic Encyclopedia of Type Strains, Phase IV (KMG-IV): sequencing the most valuable type-strain genomes for metagenomic binning, comparative biology and taxonomic classification.</title>
        <authorList>
            <person name="Goeker M."/>
        </authorList>
    </citation>
    <scope>NUCLEOTIDE SEQUENCE [LARGE SCALE GENOMIC DNA]</scope>
    <source>
        <strain evidence="10 11">DSM 21223</strain>
    </source>
</reference>
<dbReference type="Gene3D" id="1.20.1600.10">
    <property type="entry name" value="Outer membrane efflux proteins (OEP)"/>
    <property type="match status" value="1"/>
</dbReference>
<sequence length="447" mass="49064">MKLKAVSLLLSSLFIAAAAQGADLLQIYKEALDNDAQFTAAKHTLEAGREKLPQGRAGLLPTLGVSVNTMWNDVEYQRRVSGAAVATGQYNSHGYSVSLSQPLFRWQNWMQYDQAKLQVAQAEAQFLQARQDLILRVSQAYFDVLYAQENLRSLQAQKSAIAQQLELAKKSFEVGTATITDTHEAQSRYDLSTAQEIAAESDLEIKRRNLQAIIGREAGELATLRTDTTLEPPKPANMNDWVASAEKDALAVQIQEAQLEITDKEVSKQRAGHFPTLDLVATRSNAVQTNGVQTNPLFPGVGYEQDSTAIGLQLNIPLFQGGAVLSKQREAEASREATRSTLEYSRRQAALGARQYYLGVVNGLAQVRALEAALVSSKSALDSNKLGYEVGVRINIDVLNAEQQVYSTQRDLAKARFDTLVNQLRLKGVVGSLTDEDLQRVNGLLAR</sequence>